<feature type="compositionally biased region" description="Acidic residues" evidence="1">
    <location>
        <begin position="69"/>
        <end position="80"/>
    </location>
</feature>
<feature type="compositionally biased region" description="Acidic residues" evidence="1">
    <location>
        <begin position="37"/>
        <end position="62"/>
    </location>
</feature>
<dbReference type="GeneID" id="68110533"/>
<dbReference type="EMBL" id="VFQX01000003">
    <property type="protein sequence ID" value="KAF0984378.1"/>
    <property type="molecule type" value="Genomic_DNA"/>
</dbReference>
<dbReference type="VEuPathDB" id="AmoebaDB:FDP41_007555"/>
<comment type="caution">
    <text evidence="2">The sequence shown here is derived from an EMBL/GenBank/DDBJ whole genome shotgun (WGS) entry which is preliminary data.</text>
</comment>
<dbReference type="AlphaFoldDB" id="A0A6A5BJA5"/>
<keyword evidence="4" id="KW-1185">Reference proteome</keyword>
<protein>
    <submittedName>
        <fullName evidence="2">Uncharacterized protein</fullName>
    </submittedName>
</protein>
<name>A0A6A5BJA5_NAEFO</name>
<dbReference type="VEuPathDB" id="AmoebaDB:NF0131660"/>
<gene>
    <name evidence="2" type="ORF">FDP41_003315</name>
    <name evidence="3" type="ORF">FDP41_007555</name>
</gene>
<evidence type="ECO:0000313" key="4">
    <source>
        <dbReference type="Proteomes" id="UP000444721"/>
    </source>
</evidence>
<organism evidence="2 4">
    <name type="scientific">Naegleria fowleri</name>
    <name type="common">Brain eating amoeba</name>
    <dbReference type="NCBI Taxonomy" id="5763"/>
    <lineage>
        <taxon>Eukaryota</taxon>
        <taxon>Discoba</taxon>
        <taxon>Heterolobosea</taxon>
        <taxon>Tetramitia</taxon>
        <taxon>Eutetramitia</taxon>
        <taxon>Vahlkampfiidae</taxon>
        <taxon>Naegleria</taxon>
    </lineage>
</organism>
<dbReference type="Proteomes" id="UP000444721">
    <property type="component" value="Unassembled WGS sequence"/>
</dbReference>
<evidence type="ECO:0000313" key="3">
    <source>
        <dbReference type="EMBL" id="KAF0984378.1"/>
    </source>
</evidence>
<evidence type="ECO:0000313" key="2">
    <source>
        <dbReference type="EMBL" id="KAF0977993.1"/>
    </source>
</evidence>
<dbReference type="EMBL" id="VFQX01000033">
    <property type="protein sequence ID" value="KAF0977993.1"/>
    <property type="molecule type" value="Genomic_DNA"/>
</dbReference>
<proteinExistence type="predicted"/>
<evidence type="ECO:0000256" key="1">
    <source>
        <dbReference type="SAM" id="MobiDB-lite"/>
    </source>
</evidence>
<sequence length="520" mass="59832">MSKQCPVKELSSDSHDESIYENTSGKAVHKDMPALLDETDDVDDVNSDTENVEIANSDDDSDNGFLYEDATDSDNDEDDDDRKLRCFLNPSLQDSDSECDNDQKFTLKDVLAPAEFMIHSNEHQYSVPSNEVPHLLTSLLGILNGTKNKNRQLKDLQIIKETLELFKTETEESDRDFEREAMKHIKALLKYDDLKRDAVDKTKKTETIVQMDLAAMKKKARLPKTSCDKYESELLSRNHDIIRSVLNNAKHLKPMEKQKPKDLCPSVPELEFSKDLDELFVGLKDTLSLSFAKGTEEYQLYALRTYMFFYKKIVVGKPLFSKYQPQPFPMKKVTFLMFLIWARQSGYAYKTVKDCFCNALCRLFELNAILGASPRAAHSELVSGVLRALVRKYGKQTFKVNALLNGHMFAWIDALDMNKFSDIMLKTIILIGRYSGLRGDSLVHMNLGDVNFNVKNYDKKEFSVNLKMTVTKEKDLRGNETRELCIYGKKNQKYCPVIGLLHYLFIRDKEMFTNNCKTWK</sequence>
<reference evidence="2 4" key="1">
    <citation type="journal article" date="2019" name="Sci. Rep.">
        <title>Nanopore sequencing improves the draft genome of the human pathogenic amoeba Naegleria fowleri.</title>
        <authorList>
            <person name="Liechti N."/>
            <person name="Schurch N."/>
            <person name="Bruggmann R."/>
            <person name="Wittwer M."/>
        </authorList>
    </citation>
    <scope>NUCLEOTIDE SEQUENCE [LARGE SCALE GENOMIC DNA]</scope>
    <source>
        <strain evidence="2 4">ATCC 30894</strain>
    </source>
</reference>
<dbReference type="VEuPathDB" id="AmoebaDB:NfTy_003910"/>
<dbReference type="RefSeq" id="XP_044562706.1">
    <property type="nucleotide sequence ID" value="XM_044706606.1"/>
</dbReference>
<dbReference type="OrthoDB" id="10465618at2759"/>
<accession>A0A6A5BJA5</accession>
<feature type="region of interest" description="Disordered" evidence="1">
    <location>
        <begin position="1"/>
        <end position="81"/>
    </location>
</feature>
<dbReference type="VEuPathDB" id="AmoebaDB:FDP41_003315"/>